<dbReference type="Pfam" id="PF00356">
    <property type="entry name" value="LacI"/>
    <property type="match status" value="1"/>
</dbReference>
<dbReference type="Gene3D" id="1.10.260.40">
    <property type="entry name" value="lambda repressor-like DNA-binding domains"/>
    <property type="match status" value="1"/>
</dbReference>
<keyword evidence="2" id="KW-0238">DNA-binding</keyword>
<evidence type="ECO:0000313" key="7">
    <source>
        <dbReference type="Proteomes" id="UP000030023"/>
    </source>
</evidence>
<name>A0ABR4XST8_9LACO</name>
<evidence type="ECO:0000256" key="2">
    <source>
        <dbReference type="ARBA" id="ARBA00023125"/>
    </source>
</evidence>
<dbReference type="PROSITE" id="PS50932">
    <property type="entry name" value="HTH_LACI_2"/>
    <property type="match status" value="1"/>
</dbReference>
<dbReference type="Proteomes" id="UP000030023">
    <property type="component" value="Unassembled WGS sequence"/>
</dbReference>
<reference evidence="6 7" key="1">
    <citation type="journal article" date="2014" name="Antonie Van Leeuwenhoek">
        <title>Oenococcus alcoholitolerans sp. nov., a lactic acid bacteria isolated from cachaca and ethanol fermentation processes.</title>
        <authorList>
            <person name="Badotti F."/>
            <person name="Moreira A.P."/>
            <person name="Tonon L.A."/>
            <person name="de Lucena B.T."/>
            <person name="Gomes Fde C."/>
            <person name="Kruger R."/>
            <person name="Thompson C.C."/>
            <person name="de Morais M.A.Jr."/>
            <person name="Rosa C.A."/>
            <person name="Thompson F.L."/>
        </authorList>
    </citation>
    <scope>NUCLEOTIDE SEQUENCE [LARGE SCALE GENOMIC DNA]</scope>
    <source>
        <strain evidence="6 7">UFRJ-M7.2.18</strain>
    </source>
</reference>
<keyword evidence="1" id="KW-0805">Transcription regulation</keyword>
<feature type="domain" description="HTH lacI-type" evidence="5">
    <location>
        <begin position="2"/>
        <end position="56"/>
    </location>
</feature>
<dbReference type="SUPFAM" id="SSF47413">
    <property type="entry name" value="lambda repressor-like DNA-binding domains"/>
    <property type="match status" value="1"/>
</dbReference>
<dbReference type="SMART" id="SM00354">
    <property type="entry name" value="HTH_LACI"/>
    <property type="match status" value="1"/>
</dbReference>
<dbReference type="PROSITE" id="PS00356">
    <property type="entry name" value="HTH_LACI_1"/>
    <property type="match status" value="1"/>
</dbReference>
<evidence type="ECO:0000256" key="3">
    <source>
        <dbReference type="ARBA" id="ARBA00023163"/>
    </source>
</evidence>
<dbReference type="InterPro" id="IPR000843">
    <property type="entry name" value="HTH_LacI"/>
</dbReference>
<evidence type="ECO:0000259" key="5">
    <source>
        <dbReference type="PROSITE" id="PS50932"/>
    </source>
</evidence>
<keyword evidence="4" id="KW-0472">Membrane</keyword>
<keyword evidence="3" id="KW-0804">Transcription</keyword>
<keyword evidence="7" id="KW-1185">Reference proteome</keyword>
<dbReference type="PANTHER" id="PTHR30146">
    <property type="entry name" value="LACI-RELATED TRANSCRIPTIONAL REPRESSOR"/>
    <property type="match status" value="1"/>
</dbReference>
<proteinExistence type="predicted"/>
<gene>
    <name evidence="6" type="ORF">Q757_00425</name>
</gene>
<dbReference type="InterPro" id="IPR010982">
    <property type="entry name" value="Lambda_DNA-bd_dom_sf"/>
</dbReference>
<keyword evidence="4" id="KW-1133">Transmembrane helix</keyword>
<sequence>MAGIREIAKRAKVSISTVSYALNGSDKVSKKTRDRVIKIADDLNYTPNLAGQTLKNKKLISSAFMYLILAVTFIVISLMAFLKS</sequence>
<accession>A0ABR4XST8</accession>
<dbReference type="CDD" id="cd01392">
    <property type="entry name" value="HTH_LacI"/>
    <property type="match status" value="1"/>
</dbReference>
<feature type="transmembrane region" description="Helical" evidence="4">
    <location>
        <begin position="63"/>
        <end position="82"/>
    </location>
</feature>
<organism evidence="6 7">
    <name type="scientific">Oenococcus alcoholitolerans</name>
    <dbReference type="NCBI Taxonomy" id="931074"/>
    <lineage>
        <taxon>Bacteria</taxon>
        <taxon>Bacillati</taxon>
        <taxon>Bacillota</taxon>
        <taxon>Bacilli</taxon>
        <taxon>Lactobacillales</taxon>
        <taxon>Lactobacillaceae</taxon>
        <taxon>Oenococcus</taxon>
    </lineage>
</organism>
<evidence type="ECO:0000256" key="1">
    <source>
        <dbReference type="ARBA" id="ARBA00023015"/>
    </source>
</evidence>
<dbReference type="PANTHER" id="PTHR30146:SF148">
    <property type="entry name" value="HTH-TYPE TRANSCRIPTIONAL REPRESSOR PURR-RELATED"/>
    <property type="match status" value="1"/>
</dbReference>
<evidence type="ECO:0000256" key="4">
    <source>
        <dbReference type="SAM" id="Phobius"/>
    </source>
</evidence>
<evidence type="ECO:0000313" key="6">
    <source>
        <dbReference type="EMBL" id="KGO32537.1"/>
    </source>
</evidence>
<comment type="caution">
    <text evidence="6">The sequence shown here is derived from an EMBL/GenBank/DDBJ whole genome shotgun (WGS) entry which is preliminary data.</text>
</comment>
<protein>
    <recommendedName>
        <fullName evidence="5">HTH lacI-type domain-containing protein</fullName>
    </recommendedName>
</protein>
<dbReference type="EMBL" id="AXCV01000007">
    <property type="protein sequence ID" value="KGO32537.1"/>
    <property type="molecule type" value="Genomic_DNA"/>
</dbReference>
<keyword evidence="4" id="KW-0812">Transmembrane</keyword>